<dbReference type="CDD" id="cd01517">
    <property type="entry name" value="PAP_phosphatase"/>
    <property type="match status" value="1"/>
</dbReference>
<name>A0A6P4ALT9_ZIZJJ</name>
<keyword evidence="3 6" id="KW-0479">Metal-binding</keyword>
<dbReference type="KEGG" id="zju:107422036"/>
<organism evidence="7 8">
    <name type="scientific">Ziziphus jujuba</name>
    <name type="common">Chinese jujube</name>
    <name type="synonym">Ziziphus sativa</name>
    <dbReference type="NCBI Taxonomy" id="326968"/>
    <lineage>
        <taxon>Eukaryota</taxon>
        <taxon>Viridiplantae</taxon>
        <taxon>Streptophyta</taxon>
        <taxon>Embryophyta</taxon>
        <taxon>Tracheophyta</taxon>
        <taxon>Spermatophyta</taxon>
        <taxon>Magnoliopsida</taxon>
        <taxon>eudicotyledons</taxon>
        <taxon>Gunneridae</taxon>
        <taxon>Pentapetalae</taxon>
        <taxon>rosids</taxon>
        <taxon>fabids</taxon>
        <taxon>Rosales</taxon>
        <taxon>Rhamnaceae</taxon>
        <taxon>Paliureae</taxon>
        <taxon>Ziziphus</taxon>
    </lineage>
</organism>
<dbReference type="FunFam" id="3.30.540.10:FF:000022">
    <property type="entry name" value="Putative PAP-specific phosphatase, mitochondrial"/>
    <property type="match status" value="1"/>
</dbReference>
<dbReference type="Proteomes" id="UP001652623">
    <property type="component" value="Chromosome 1"/>
</dbReference>
<dbReference type="InterPro" id="IPR051090">
    <property type="entry name" value="Inositol_monoP_superfamily"/>
</dbReference>
<evidence type="ECO:0000313" key="7">
    <source>
        <dbReference type="Proteomes" id="UP001652623"/>
    </source>
</evidence>
<dbReference type="PANTHER" id="PTHR43200:SF4">
    <property type="entry name" value="PAP-SPECIFIC PHOSPHATASE, MITOCHONDRIAL-RELATED"/>
    <property type="match status" value="1"/>
</dbReference>
<feature type="binding site" evidence="6">
    <location>
        <position position="123"/>
    </location>
    <ligand>
        <name>Mg(2+)</name>
        <dbReference type="ChEBI" id="CHEBI:18420"/>
        <label>1</label>
        <note>catalytic</note>
    </ligand>
</feature>
<comment type="similarity">
    <text evidence="2">Belongs to the inositol monophosphatase superfamily.</text>
</comment>
<reference evidence="8" key="2">
    <citation type="submission" date="2025-08" db="UniProtKB">
        <authorList>
            <consortium name="RefSeq"/>
        </authorList>
    </citation>
    <scope>IDENTIFICATION</scope>
    <source>
        <tissue evidence="8">Seedling</tissue>
    </source>
</reference>
<proteinExistence type="inferred from homology"/>
<feature type="binding site" evidence="6">
    <location>
        <position position="186"/>
    </location>
    <ligand>
        <name>Mg(2+)</name>
        <dbReference type="ChEBI" id="CHEBI:18420"/>
        <label>1</label>
        <note>catalytic</note>
    </ligand>
</feature>
<dbReference type="InterPro" id="IPR020583">
    <property type="entry name" value="Inositol_monoP_metal-BS"/>
</dbReference>
<comment type="cofactor">
    <cofactor evidence="1 6">
        <name>Mg(2+)</name>
        <dbReference type="ChEBI" id="CHEBI:18420"/>
    </cofactor>
</comment>
<evidence type="ECO:0000256" key="6">
    <source>
        <dbReference type="PIRSR" id="PIRSR600760-2"/>
    </source>
</evidence>
<dbReference type="GO" id="GO:0046872">
    <property type="term" value="F:metal ion binding"/>
    <property type="evidence" value="ECO:0007669"/>
    <property type="project" value="UniProtKB-KW"/>
</dbReference>
<dbReference type="GeneID" id="107422036"/>
<feature type="binding site" evidence="6">
    <location>
        <position position="359"/>
    </location>
    <ligand>
        <name>Mg(2+)</name>
        <dbReference type="ChEBI" id="CHEBI:18420"/>
        <label>1</label>
        <note>catalytic</note>
    </ligand>
</feature>
<keyword evidence="4" id="KW-0378">Hydrolase</keyword>
<dbReference type="InParanoid" id="A0A6P4ALT9"/>
<dbReference type="InterPro" id="IPR000760">
    <property type="entry name" value="Inositol_monophosphatase-like"/>
</dbReference>
<dbReference type="GO" id="GO:0000103">
    <property type="term" value="P:sulfate assimilation"/>
    <property type="evidence" value="ECO:0007669"/>
    <property type="project" value="TreeGrafter"/>
</dbReference>
<dbReference type="GO" id="GO:0008441">
    <property type="term" value="F:3'(2'),5'-bisphosphate nucleotidase activity"/>
    <property type="evidence" value="ECO:0007669"/>
    <property type="project" value="TreeGrafter"/>
</dbReference>
<sequence>MDLSIPAMDLFLSSSNCSTVRFANLYYRSPAPLRRRTFAVRSTALPFPNHKAKYFRELQAAVDVVERACRLCLDVKSSLSAKSDGRIVEKNDQTPVTVADFGVQALVSLELGKLFPSIPLVAEEDSAFVRSNNLVEPVVNAVTGCLSSIDKSRTEADVLEAIDRGGKDAFVFCTKPATYWVLDPIDGTRGFLKGTEALYVVGLALVVDGEIVLAVMGCPNWKEDLRNKSISEVQGYKNILSESGIVMVAHLGCGTWARRLIFERQDTINVPHSWTRCCVDHYSLVHEARFCIPESQTWDSLPISALFNATTDANSIGDNQILLLPQCCGSLCKYLMVASGRASVFILRTRDEKTIKAWDHAAGIICVHEAGGQVSDWEGYQIDLTADQTERRIIFPLGGVLVTNGTLHNQIIEIIYRV</sequence>
<dbReference type="RefSeq" id="XP_015886921.3">
    <property type="nucleotide sequence ID" value="XM_016031435.4"/>
</dbReference>
<dbReference type="Gene3D" id="3.40.190.80">
    <property type="match status" value="1"/>
</dbReference>
<keyword evidence="5 6" id="KW-0460">Magnesium</keyword>
<accession>A0A6P4ALT9</accession>
<evidence type="ECO:0000256" key="2">
    <source>
        <dbReference type="ARBA" id="ARBA00009759"/>
    </source>
</evidence>
<evidence type="ECO:0000256" key="3">
    <source>
        <dbReference type="ARBA" id="ARBA00022723"/>
    </source>
</evidence>
<dbReference type="Pfam" id="PF00459">
    <property type="entry name" value="Inositol_P"/>
    <property type="match status" value="1"/>
</dbReference>
<dbReference type="Gene3D" id="3.30.540.10">
    <property type="entry name" value="Fructose-1,6-Bisphosphatase, subunit A, domain 1"/>
    <property type="match status" value="1"/>
</dbReference>
<dbReference type="FunCoup" id="A0A6P4ALT9">
    <property type="interactions" value="477"/>
</dbReference>
<evidence type="ECO:0000256" key="5">
    <source>
        <dbReference type="ARBA" id="ARBA00022842"/>
    </source>
</evidence>
<dbReference type="AlphaFoldDB" id="A0A6P4ALT9"/>
<evidence type="ECO:0000313" key="8">
    <source>
        <dbReference type="RefSeq" id="XP_015886921.3"/>
    </source>
</evidence>
<feature type="binding site" evidence="6">
    <location>
        <position position="185"/>
    </location>
    <ligand>
        <name>Mg(2+)</name>
        <dbReference type="ChEBI" id="CHEBI:18420"/>
        <label>1</label>
        <note>catalytic</note>
    </ligand>
</feature>
<evidence type="ECO:0000256" key="4">
    <source>
        <dbReference type="ARBA" id="ARBA00022801"/>
    </source>
</evidence>
<evidence type="ECO:0000256" key="1">
    <source>
        <dbReference type="ARBA" id="ARBA00001946"/>
    </source>
</evidence>
<dbReference type="SUPFAM" id="SSF56655">
    <property type="entry name" value="Carbohydrate phosphatase"/>
    <property type="match status" value="1"/>
</dbReference>
<dbReference type="PROSITE" id="PS00629">
    <property type="entry name" value="IMP_1"/>
    <property type="match status" value="1"/>
</dbReference>
<keyword evidence="7" id="KW-1185">Reference proteome</keyword>
<reference evidence="7" key="1">
    <citation type="submission" date="2025-05" db="UniProtKB">
        <authorList>
            <consortium name="RefSeq"/>
        </authorList>
    </citation>
    <scope>NUCLEOTIDE SEQUENCE [LARGE SCALE GENOMIC DNA]</scope>
</reference>
<feature type="binding site" evidence="6">
    <location>
        <position position="183"/>
    </location>
    <ligand>
        <name>Mg(2+)</name>
        <dbReference type="ChEBI" id="CHEBI:18420"/>
        <label>1</label>
        <note>catalytic</note>
    </ligand>
</feature>
<gene>
    <name evidence="8" type="primary">LOC107422036</name>
</gene>
<dbReference type="PANTHER" id="PTHR43200">
    <property type="entry name" value="PHOSPHATASE"/>
    <property type="match status" value="1"/>
</dbReference>
<protein>
    <submittedName>
        <fullName evidence="8">PAP-specific phosphatase, mitochondrial isoform X1</fullName>
    </submittedName>
</protein>